<evidence type="ECO:0000313" key="1">
    <source>
        <dbReference type="EMBL" id="RHZ57322.1"/>
    </source>
</evidence>
<dbReference type="EMBL" id="PQFF01000348">
    <property type="protein sequence ID" value="RHZ57322.1"/>
    <property type="molecule type" value="Genomic_DNA"/>
</dbReference>
<reference evidence="1 2" key="1">
    <citation type="submission" date="2018-08" db="EMBL/GenBank/DDBJ databases">
        <title>Genome and evolution of the arbuscular mycorrhizal fungus Diversispora epigaea (formerly Glomus versiforme) and its bacterial endosymbionts.</title>
        <authorList>
            <person name="Sun X."/>
            <person name="Fei Z."/>
            <person name="Harrison M."/>
        </authorList>
    </citation>
    <scope>NUCLEOTIDE SEQUENCE [LARGE SCALE GENOMIC DNA]</scope>
    <source>
        <strain evidence="1 2">IT104</strain>
    </source>
</reference>
<gene>
    <name evidence="1" type="ORF">Glove_390g13</name>
</gene>
<sequence>MIYTIIEKWDKGYCLIKPIYSNKEIYVLQGSSRFQGVGSSAGFITFGTNICTMSRVHSSQKSTSSDPKQCNQSFRHTITFSTTPVCIRSRRATNLLSPEPILLAFCMGFWSFQPKKFHEKNNEKKSLQ</sequence>
<name>A0A397H2I4_9GLOM</name>
<dbReference type="Proteomes" id="UP000266861">
    <property type="component" value="Unassembled WGS sequence"/>
</dbReference>
<accession>A0A397H2I4</accession>
<keyword evidence="2" id="KW-1185">Reference proteome</keyword>
<organism evidence="1 2">
    <name type="scientific">Diversispora epigaea</name>
    <dbReference type="NCBI Taxonomy" id="1348612"/>
    <lineage>
        <taxon>Eukaryota</taxon>
        <taxon>Fungi</taxon>
        <taxon>Fungi incertae sedis</taxon>
        <taxon>Mucoromycota</taxon>
        <taxon>Glomeromycotina</taxon>
        <taxon>Glomeromycetes</taxon>
        <taxon>Diversisporales</taxon>
        <taxon>Diversisporaceae</taxon>
        <taxon>Diversispora</taxon>
    </lineage>
</organism>
<dbReference type="AlphaFoldDB" id="A0A397H2I4"/>
<evidence type="ECO:0000313" key="2">
    <source>
        <dbReference type="Proteomes" id="UP000266861"/>
    </source>
</evidence>
<comment type="caution">
    <text evidence="1">The sequence shown here is derived from an EMBL/GenBank/DDBJ whole genome shotgun (WGS) entry which is preliminary data.</text>
</comment>
<protein>
    <submittedName>
        <fullName evidence="1">Uncharacterized protein</fullName>
    </submittedName>
</protein>
<proteinExistence type="predicted"/>